<comment type="caution">
    <text evidence="2">The sequence shown here is derived from an EMBL/GenBank/DDBJ whole genome shotgun (WGS) entry which is preliminary data.</text>
</comment>
<dbReference type="EC" id="3.1.4.-" evidence="2"/>
<dbReference type="RefSeq" id="WP_389361606.1">
    <property type="nucleotide sequence ID" value="NZ_JBIACK010000006.1"/>
</dbReference>
<reference evidence="2 3" key="1">
    <citation type="submission" date="2024-08" db="EMBL/GenBank/DDBJ databases">
        <title>Two novel Cytobacillus novel species.</title>
        <authorList>
            <person name="Liu G."/>
        </authorList>
    </citation>
    <scope>NUCLEOTIDE SEQUENCE [LARGE SCALE GENOMIC DNA]</scope>
    <source>
        <strain evidence="2 3">FJAT-54145</strain>
    </source>
</reference>
<dbReference type="PANTHER" id="PTHR43155:SF2">
    <property type="entry name" value="CYCLIC DI-GMP PHOSPHODIESTERASE PA4108"/>
    <property type="match status" value="1"/>
</dbReference>
<dbReference type="EMBL" id="JBIACK010000006">
    <property type="protein sequence ID" value="MFE8701637.1"/>
    <property type="molecule type" value="Genomic_DNA"/>
</dbReference>
<evidence type="ECO:0000313" key="2">
    <source>
        <dbReference type="EMBL" id="MFE8701637.1"/>
    </source>
</evidence>
<dbReference type="InterPro" id="IPR006674">
    <property type="entry name" value="HD_domain"/>
</dbReference>
<gene>
    <name evidence="2" type="ORF">ACFYKX_13620</name>
</gene>
<evidence type="ECO:0000259" key="1">
    <source>
        <dbReference type="SMART" id="SM00471"/>
    </source>
</evidence>
<keyword evidence="3" id="KW-1185">Reference proteome</keyword>
<dbReference type="Pfam" id="PF01966">
    <property type="entry name" value="HD"/>
    <property type="match status" value="1"/>
</dbReference>
<dbReference type="InterPro" id="IPR006675">
    <property type="entry name" value="HDIG_dom"/>
</dbReference>
<protein>
    <submittedName>
        <fullName evidence="2">HD-GYP domain-containing protein</fullName>
        <ecNumber evidence="2">3.1.4.-</ecNumber>
    </submittedName>
</protein>
<dbReference type="InterPro" id="IPR003607">
    <property type="entry name" value="HD/PDEase_dom"/>
</dbReference>
<feature type="domain" description="HD/PDEase" evidence="1">
    <location>
        <begin position="132"/>
        <end position="246"/>
    </location>
</feature>
<sequence length="332" mass="37610">MRMIHIDSYDYDTMQLAKPVYDSRRRILLAAGRSIHPTYLQKIKELNIRSLIVEDAESAGITLDEMLDMPTWMDAIKLVEEVYTEVKRNKSISQITVKRIQEFVGKLLMEVRNRPIIVLIPSTALTPELIPYAHAVNVALLSVQVGTKLNYNMIQLRDLAIGALLHDIGKVIGNEENHPTEGFELLRKTRELKVLTTHVAFQHHESLDGSGYPRRIRGEEFLEVGQIGGIANLYENLISKEKYPPHLAMEMIMTKSENTYSHAVVQAFCNGVPTYPPGTKVKLNNGQVGIVYKIDQNLHRPTVRILSTMEEISLADQPTLMIQEVDQSIETV</sequence>
<dbReference type="Proteomes" id="UP001601059">
    <property type="component" value="Unassembled WGS sequence"/>
</dbReference>
<dbReference type="SMART" id="SM00471">
    <property type="entry name" value="HDc"/>
    <property type="match status" value="1"/>
</dbReference>
<dbReference type="SUPFAM" id="SSF109604">
    <property type="entry name" value="HD-domain/PDEase-like"/>
    <property type="match status" value="1"/>
</dbReference>
<dbReference type="NCBIfam" id="TIGR00277">
    <property type="entry name" value="HDIG"/>
    <property type="match status" value="1"/>
</dbReference>
<dbReference type="Gene3D" id="1.10.3210.10">
    <property type="entry name" value="Hypothetical protein af1432"/>
    <property type="match status" value="1"/>
</dbReference>
<keyword evidence="2" id="KW-0378">Hydrolase</keyword>
<accession>A0ABW6KBT4</accession>
<name>A0ABW6KBT4_9BACI</name>
<dbReference type="CDD" id="cd00077">
    <property type="entry name" value="HDc"/>
    <property type="match status" value="1"/>
</dbReference>
<dbReference type="GO" id="GO:0016787">
    <property type="term" value="F:hydrolase activity"/>
    <property type="evidence" value="ECO:0007669"/>
    <property type="project" value="UniProtKB-KW"/>
</dbReference>
<evidence type="ECO:0000313" key="3">
    <source>
        <dbReference type="Proteomes" id="UP001601059"/>
    </source>
</evidence>
<dbReference type="PANTHER" id="PTHR43155">
    <property type="entry name" value="CYCLIC DI-GMP PHOSPHODIESTERASE PA4108-RELATED"/>
    <property type="match status" value="1"/>
</dbReference>
<organism evidence="2 3">
    <name type="scientific">Cytobacillus spartinae</name>
    <dbReference type="NCBI Taxonomy" id="3299023"/>
    <lineage>
        <taxon>Bacteria</taxon>
        <taxon>Bacillati</taxon>
        <taxon>Bacillota</taxon>
        <taxon>Bacilli</taxon>
        <taxon>Bacillales</taxon>
        <taxon>Bacillaceae</taxon>
        <taxon>Cytobacillus</taxon>
    </lineage>
</organism>
<proteinExistence type="predicted"/>